<dbReference type="SUPFAM" id="SSF56112">
    <property type="entry name" value="Protein kinase-like (PK-like)"/>
    <property type="match status" value="1"/>
</dbReference>
<dbReference type="InterPro" id="IPR011009">
    <property type="entry name" value="Kinase-like_dom_sf"/>
</dbReference>
<dbReference type="OrthoDB" id="89714at2759"/>
<dbReference type="Gene3D" id="1.10.510.10">
    <property type="entry name" value="Transferase(Phosphotransferase) domain 1"/>
    <property type="match status" value="1"/>
</dbReference>
<gene>
    <name evidence="4" type="primary">Aste57867_1998</name>
    <name evidence="3" type="ORF">As57867_001996</name>
    <name evidence="4" type="ORF">ASTE57867_1998</name>
</gene>
<dbReference type="GO" id="GO:0004674">
    <property type="term" value="F:protein serine/threonine kinase activity"/>
    <property type="evidence" value="ECO:0007669"/>
    <property type="project" value="TreeGrafter"/>
</dbReference>
<proteinExistence type="predicted"/>
<dbReference type="PANTHER" id="PTHR44329">
    <property type="entry name" value="SERINE/THREONINE-PROTEIN KINASE TNNI3K-RELATED"/>
    <property type="match status" value="1"/>
</dbReference>
<evidence type="ECO:0000313" key="4">
    <source>
        <dbReference type="EMBL" id="VFT79202.1"/>
    </source>
</evidence>
<dbReference type="PROSITE" id="PS50011">
    <property type="entry name" value="PROTEIN_KINASE_DOM"/>
    <property type="match status" value="1"/>
</dbReference>
<feature type="region of interest" description="Disordered" evidence="1">
    <location>
        <begin position="18"/>
        <end position="44"/>
    </location>
</feature>
<accession>A0A485KBP4</accession>
<dbReference type="Proteomes" id="UP000332933">
    <property type="component" value="Unassembled WGS sequence"/>
</dbReference>
<dbReference type="InterPro" id="IPR001245">
    <property type="entry name" value="Ser-Thr/Tyr_kinase_cat_dom"/>
</dbReference>
<reference evidence="4 5" key="1">
    <citation type="submission" date="2019-03" db="EMBL/GenBank/DDBJ databases">
        <authorList>
            <person name="Gaulin E."/>
            <person name="Dumas B."/>
        </authorList>
    </citation>
    <scope>NUCLEOTIDE SEQUENCE [LARGE SCALE GENOMIC DNA]</scope>
    <source>
        <strain evidence="4">CBS 568.67</strain>
    </source>
</reference>
<evidence type="ECO:0000313" key="5">
    <source>
        <dbReference type="Proteomes" id="UP000332933"/>
    </source>
</evidence>
<feature type="compositionally biased region" description="Polar residues" evidence="1">
    <location>
        <begin position="33"/>
        <end position="43"/>
    </location>
</feature>
<name>A0A485KBP4_9STRA</name>
<sequence>MGNGKSKVPLSFASIEKEGDGGYRCERPREGTSGRSHGTQPMVPNNGRGHASLCIHSSQADDIDYLELESYKREYWLDPSAIVHKLSIPTNHMKAALGTFQGQRVFIKCLDLASSRNDFMGQKKALVREVHSLVRVNHPNIVHFVGFSITIDHGFCCLFEYMEGKTLRHLLHDIENQLSWVKQKIHIAMDIATALVYLHSLRPRIIHHTVKAEKILITSCGEAKLSSIDRDFHRTRAYEIATMSVLYTEDIEWSAPEVILSEYYTEKVDVYSFGVLLTVLDTREPPFAIEKTKMPFTLMTNKIASGELRPTVSSDCPPCIKEIVDLCLAYDASQRPASDRILQMLREARLELLDRE</sequence>
<organism evidence="4 5">
    <name type="scientific">Aphanomyces stellatus</name>
    <dbReference type="NCBI Taxonomy" id="120398"/>
    <lineage>
        <taxon>Eukaryota</taxon>
        <taxon>Sar</taxon>
        <taxon>Stramenopiles</taxon>
        <taxon>Oomycota</taxon>
        <taxon>Saprolegniomycetes</taxon>
        <taxon>Saprolegniales</taxon>
        <taxon>Verrucalvaceae</taxon>
        <taxon>Aphanomyces</taxon>
    </lineage>
</organism>
<dbReference type="PANTHER" id="PTHR44329:SF214">
    <property type="entry name" value="PROTEIN KINASE DOMAIN-CONTAINING PROTEIN"/>
    <property type="match status" value="1"/>
</dbReference>
<evidence type="ECO:0000259" key="2">
    <source>
        <dbReference type="PROSITE" id="PS50011"/>
    </source>
</evidence>
<protein>
    <submittedName>
        <fullName evidence="4">Aste57867_1998 protein</fullName>
    </submittedName>
</protein>
<evidence type="ECO:0000256" key="1">
    <source>
        <dbReference type="SAM" id="MobiDB-lite"/>
    </source>
</evidence>
<reference evidence="3" key="2">
    <citation type="submission" date="2019-06" db="EMBL/GenBank/DDBJ databases">
        <title>Genomics analysis of Aphanomyces spp. identifies a new class of oomycete effector associated with host adaptation.</title>
        <authorList>
            <person name="Gaulin E."/>
        </authorList>
    </citation>
    <scope>NUCLEOTIDE SEQUENCE</scope>
    <source>
        <strain evidence="3">CBS 578.67</strain>
    </source>
</reference>
<dbReference type="EMBL" id="CAADRA010000197">
    <property type="protein sequence ID" value="VFT79202.1"/>
    <property type="molecule type" value="Genomic_DNA"/>
</dbReference>
<dbReference type="AlphaFoldDB" id="A0A485KBP4"/>
<dbReference type="InterPro" id="IPR000719">
    <property type="entry name" value="Prot_kinase_dom"/>
</dbReference>
<dbReference type="GO" id="GO:0005524">
    <property type="term" value="F:ATP binding"/>
    <property type="evidence" value="ECO:0007669"/>
    <property type="project" value="InterPro"/>
</dbReference>
<dbReference type="InterPro" id="IPR051681">
    <property type="entry name" value="Ser/Thr_Kinases-Pseudokinases"/>
</dbReference>
<keyword evidence="5" id="KW-1185">Reference proteome</keyword>
<dbReference type="Pfam" id="PF07714">
    <property type="entry name" value="PK_Tyr_Ser-Thr"/>
    <property type="match status" value="1"/>
</dbReference>
<evidence type="ECO:0000313" key="3">
    <source>
        <dbReference type="EMBL" id="KAF0717936.1"/>
    </source>
</evidence>
<dbReference type="EMBL" id="VJMH01000197">
    <property type="protein sequence ID" value="KAF0717936.1"/>
    <property type="molecule type" value="Genomic_DNA"/>
</dbReference>
<feature type="compositionally biased region" description="Basic and acidic residues" evidence="1">
    <location>
        <begin position="18"/>
        <end position="32"/>
    </location>
</feature>
<feature type="domain" description="Protein kinase" evidence="2">
    <location>
        <begin position="40"/>
        <end position="350"/>
    </location>
</feature>